<dbReference type="Pfam" id="PF11951">
    <property type="entry name" value="Fungal_trans_2"/>
    <property type="match status" value="1"/>
</dbReference>
<comment type="caution">
    <text evidence="4">The sequence shown here is derived from an EMBL/GenBank/DDBJ whole genome shotgun (WGS) entry which is preliminary data.</text>
</comment>
<name>A0ABR0E5L2_ZASCE</name>
<dbReference type="PANTHER" id="PTHR37534">
    <property type="entry name" value="TRANSCRIPTIONAL ACTIVATOR PROTEIN UGA3"/>
    <property type="match status" value="1"/>
</dbReference>
<protein>
    <submittedName>
        <fullName evidence="4">Uncharacterized protein</fullName>
    </submittedName>
</protein>
<dbReference type="Proteomes" id="UP001305779">
    <property type="component" value="Unassembled WGS sequence"/>
</dbReference>
<dbReference type="InterPro" id="IPR021858">
    <property type="entry name" value="Fun_TF"/>
</dbReference>
<feature type="compositionally biased region" description="Polar residues" evidence="3">
    <location>
        <begin position="28"/>
        <end position="46"/>
    </location>
</feature>
<reference evidence="4 5" key="1">
    <citation type="journal article" date="2023" name="G3 (Bethesda)">
        <title>A chromosome-level genome assembly of Zasmidium syzygii isolated from banana leaves.</title>
        <authorList>
            <person name="van Westerhoven A.C."/>
            <person name="Mehrabi R."/>
            <person name="Talebi R."/>
            <person name="Steentjes M.B.F."/>
            <person name="Corcolon B."/>
            <person name="Chong P.A."/>
            <person name="Kema G.H.J."/>
            <person name="Seidl M.F."/>
        </authorList>
    </citation>
    <scope>NUCLEOTIDE SEQUENCE [LARGE SCALE GENOMIC DNA]</scope>
    <source>
        <strain evidence="4 5">P124</strain>
    </source>
</reference>
<keyword evidence="5" id="KW-1185">Reference proteome</keyword>
<sequence length="457" mass="50169">MPKLRQVVSGTWRKFRPSGGATDEAASSPVQSDIGTSSPPNGSTPAETAPTPPLSATDSPADCSGADDSTLVLPQTPSAMPELNAGVERDLLSHFIATTASHLVRSSSSATNPYLKYLLPLAFFDRSVMDAILSLSASQQESRHMVSTETTLRYQTKATKRLRSLLGSDEQRSSIVTLATSLVLCMTELYAGSTDAWKQYLRGAKHIIEFSKKADTGIQKGGEMRFLMSLYCFLDSATTISTCRPPLTDRFKDDETADEDSLQIYGIPQSLFHLLDRVNSLAYQRRTRVDDDSERAFRYSAQSVADAIDVQIDFGDLLDDAHSTEASHASSAFKWAMRLRLAQVVEGYDATNPAIVGSVHHILQEVDQVPEASPSQATLLFPLIMAAGACLQDEHRAVIRTRLKSMKAQHGFGRIAAAQELAERVWLYRDLEPFSSSGLPVNWAHVRYYEMHGLAVF</sequence>
<dbReference type="EMBL" id="JAXOVC010000010">
    <property type="protein sequence ID" value="KAK4496711.1"/>
    <property type="molecule type" value="Genomic_DNA"/>
</dbReference>
<organism evidence="4 5">
    <name type="scientific">Zasmidium cellare</name>
    <name type="common">Wine cellar mold</name>
    <name type="synonym">Racodium cellare</name>
    <dbReference type="NCBI Taxonomy" id="395010"/>
    <lineage>
        <taxon>Eukaryota</taxon>
        <taxon>Fungi</taxon>
        <taxon>Dikarya</taxon>
        <taxon>Ascomycota</taxon>
        <taxon>Pezizomycotina</taxon>
        <taxon>Dothideomycetes</taxon>
        <taxon>Dothideomycetidae</taxon>
        <taxon>Mycosphaerellales</taxon>
        <taxon>Mycosphaerellaceae</taxon>
        <taxon>Zasmidium</taxon>
    </lineage>
</organism>
<evidence type="ECO:0000313" key="5">
    <source>
        <dbReference type="Proteomes" id="UP001305779"/>
    </source>
</evidence>
<dbReference type="PANTHER" id="PTHR37534:SF46">
    <property type="entry name" value="ZN(II)2CYS6 TRANSCRIPTION FACTOR (EUROFUNG)"/>
    <property type="match status" value="1"/>
</dbReference>
<evidence type="ECO:0000313" key="4">
    <source>
        <dbReference type="EMBL" id="KAK4496711.1"/>
    </source>
</evidence>
<accession>A0ABR0E5L2</accession>
<gene>
    <name evidence="4" type="ORF">PRZ48_012694</name>
</gene>
<feature type="region of interest" description="Disordered" evidence="3">
    <location>
        <begin position="1"/>
        <end position="77"/>
    </location>
</feature>
<proteinExistence type="predicted"/>
<comment type="subcellular location">
    <subcellularLocation>
        <location evidence="1">Nucleus</location>
    </subcellularLocation>
</comment>
<keyword evidence="2" id="KW-0539">Nucleus</keyword>
<evidence type="ECO:0000256" key="2">
    <source>
        <dbReference type="ARBA" id="ARBA00023242"/>
    </source>
</evidence>
<evidence type="ECO:0000256" key="1">
    <source>
        <dbReference type="ARBA" id="ARBA00004123"/>
    </source>
</evidence>
<evidence type="ECO:0000256" key="3">
    <source>
        <dbReference type="SAM" id="MobiDB-lite"/>
    </source>
</evidence>